<dbReference type="EMBL" id="LBXD01000039">
    <property type="protein sequence ID" value="KKR22504.1"/>
    <property type="molecule type" value="Genomic_DNA"/>
</dbReference>
<comment type="caution">
    <text evidence="1">The sequence shown here is derived from an EMBL/GenBank/DDBJ whole genome shotgun (WGS) entry which is preliminary data.</text>
</comment>
<evidence type="ECO:0000313" key="1">
    <source>
        <dbReference type="EMBL" id="KKR22504.1"/>
    </source>
</evidence>
<name>A0A0G0P2L2_9BACT</name>
<protein>
    <submittedName>
        <fullName evidence="1">Uncharacterized protein</fullName>
    </submittedName>
</protein>
<gene>
    <name evidence="1" type="ORF">UT53_C0039G0006</name>
</gene>
<reference evidence="1 2" key="1">
    <citation type="journal article" date="2015" name="Nature">
        <title>rRNA introns, odd ribosomes, and small enigmatic genomes across a large radiation of phyla.</title>
        <authorList>
            <person name="Brown C.T."/>
            <person name="Hug L.A."/>
            <person name="Thomas B.C."/>
            <person name="Sharon I."/>
            <person name="Castelle C.J."/>
            <person name="Singh A."/>
            <person name="Wilkins M.J."/>
            <person name="Williams K.H."/>
            <person name="Banfield J.F."/>
        </authorList>
    </citation>
    <scope>NUCLEOTIDE SEQUENCE [LARGE SCALE GENOMIC DNA]</scope>
</reference>
<dbReference type="AlphaFoldDB" id="A0A0G0P2L2"/>
<proteinExistence type="predicted"/>
<evidence type="ECO:0000313" key="2">
    <source>
        <dbReference type="Proteomes" id="UP000034764"/>
    </source>
</evidence>
<dbReference type="Proteomes" id="UP000034764">
    <property type="component" value="Unassembled WGS sequence"/>
</dbReference>
<sequence>MARRKSVQIRREVIHEMLSHLIGNLLNNCDCNICTRFKKAFDGMVRGEVNEIMRIRRSVDGIPFNDWPIGAQKLIERTRKSEAMRAKEQMRMRI</sequence>
<accession>A0A0G0P2L2</accession>
<organism evidence="1 2">
    <name type="scientific">Candidatus Yanofskybacteria bacterium GW2011_GWD2_39_48</name>
    <dbReference type="NCBI Taxonomy" id="1619031"/>
    <lineage>
        <taxon>Bacteria</taxon>
        <taxon>Candidatus Yanofskyibacteriota</taxon>
    </lineage>
</organism>